<dbReference type="GO" id="GO:0004197">
    <property type="term" value="F:cysteine-type endopeptidase activity"/>
    <property type="evidence" value="ECO:0007669"/>
    <property type="project" value="TreeGrafter"/>
</dbReference>
<dbReference type="AlphaFoldDB" id="A0A0N4X8J6"/>
<dbReference type="InterPro" id="IPR001096">
    <property type="entry name" value="Peptidase_C13"/>
</dbReference>
<dbReference type="GO" id="GO:0006624">
    <property type="term" value="P:vacuolar protein processing"/>
    <property type="evidence" value="ECO:0007669"/>
    <property type="project" value="TreeGrafter"/>
</dbReference>
<dbReference type="Proteomes" id="UP000268014">
    <property type="component" value="Unassembled WGS sequence"/>
</dbReference>
<dbReference type="OrthoDB" id="192611at2759"/>
<organism evidence="4">
    <name type="scientific">Haemonchus placei</name>
    <name type="common">Barber's pole worm</name>
    <dbReference type="NCBI Taxonomy" id="6290"/>
    <lineage>
        <taxon>Eukaryota</taxon>
        <taxon>Metazoa</taxon>
        <taxon>Ecdysozoa</taxon>
        <taxon>Nematoda</taxon>
        <taxon>Chromadorea</taxon>
        <taxon>Rhabditida</taxon>
        <taxon>Rhabditina</taxon>
        <taxon>Rhabditomorpha</taxon>
        <taxon>Strongyloidea</taxon>
        <taxon>Trichostrongylidae</taxon>
        <taxon>Haemonchus</taxon>
    </lineage>
</organism>
<comment type="similarity">
    <text evidence="1">Belongs to the peptidase C13 family.</text>
</comment>
<reference evidence="2 3" key="2">
    <citation type="submission" date="2018-11" db="EMBL/GenBank/DDBJ databases">
        <authorList>
            <consortium name="Pathogen Informatics"/>
        </authorList>
    </citation>
    <scope>NUCLEOTIDE SEQUENCE [LARGE SCALE GENOMIC DNA]</scope>
    <source>
        <strain evidence="2 3">MHpl1</strain>
    </source>
</reference>
<dbReference type="GO" id="GO:0005773">
    <property type="term" value="C:vacuole"/>
    <property type="evidence" value="ECO:0007669"/>
    <property type="project" value="GOC"/>
</dbReference>
<name>A0A0N4X8J6_HAEPC</name>
<reference evidence="4" key="1">
    <citation type="submission" date="2017-02" db="UniProtKB">
        <authorList>
            <consortium name="WormBaseParasite"/>
        </authorList>
    </citation>
    <scope>IDENTIFICATION</scope>
</reference>
<dbReference type="PANTHER" id="PTHR12000:SF42">
    <property type="entry name" value="LEGUMAIN"/>
    <property type="match status" value="1"/>
</dbReference>
<dbReference type="PRINTS" id="PR00776">
    <property type="entry name" value="HEMOGLOBNASE"/>
</dbReference>
<sequence>MMFDDIANHAKNPYRGKLFNHPNGSDVYAGLKIDYRGSSVTSENFLAVLKGDKDAVKGGNGRVIESTEDDRIFVYFSDHGSIGLIAFPDDHLTAKRLHYALKEMHENHKFGQLVFYLEACESGSMFNTLLKNDMNIYAITAANGIESSYATYCGNDLNLPCLGDEFSVNWMEDSDRVMFKSYMFVSVLSSSAVKLQLPTLFLKLAFVNFIKWTVPYSIDAVVALK</sequence>
<proteinExistence type="inferred from homology"/>
<gene>
    <name evidence="2" type="ORF">HPLM_LOCUS20680</name>
</gene>
<accession>A0A0N4X8J6</accession>
<evidence type="ECO:0000313" key="3">
    <source>
        <dbReference type="Proteomes" id="UP000268014"/>
    </source>
</evidence>
<dbReference type="PANTHER" id="PTHR12000">
    <property type="entry name" value="HEMOGLOBINASE FAMILY MEMBER"/>
    <property type="match status" value="1"/>
</dbReference>
<evidence type="ECO:0000256" key="1">
    <source>
        <dbReference type="ARBA" id="ARBA00009941"/>
    </source>
</evidence>
<dbReference type="Pfam" id="PF01650">
    <property type="entry name" value="Peptidase_C13"/>
    <property type="match status" value="1"/>
</dbReference>
<evidence type="ECO:0000313" key="2">
    <source>
        <dbReference type="EMBL" id="VDO85397.1"/>
    </source>
</evidence>
<dbReference type="EMBL" id="UZAF01022477">
    <property type="protein sequence ID" value="VDO85397.1"/>
    <property type="molecule type" value="Genomic_DNA"/>
</dbReference>
<evidence type="ECO:0000313" key="4">
    <source>
        <dbReference type="WBParaSite" id="HPLM_0002068801-mRNA-1"/>
    </source>
</evidence>
<dbReference type="WBParaSite" id="HPLM_0002068801-mRNA-1">
    <property type="protein sequence ID" value="HPLM_0002068801-mRNA-1"/>
    <property type="gene ID" value="HPLM_0002068801"/>
</dbReference>
<dbReference type="Gene3D" id="3.40.50.1460">
    <property type="match status" value="1"/>
</dbReference>
<dbReference type="OMA" id="YIISHEA"/>
<protein>
    <submittedName>
        <fullName evidence="4">Legumain</fullName>
    </submittedName>
</protein>
<dbReference type="GO" id="GO:0051603">
    <property type="term" value="P:proteolysis involved in protein catabolic process"/>
    <property type="evidence" value="ECO:0007669"/>
    <property type="project" value="TreeGrafter"/>
</dbReference>
<keyword evidence="3" id="KW-1185">Reference proteome</keyword>
<dbReference type="STRING" id="6290.A0A0N4X8J6"/>